<dbReference type="InterPro" id="IPR000722">
    <property type="entry name" value="RNA_pol_asu"/>
</dbReference>
<evidence type="ECO:0000256" key="5">
    <source>
        <dbReference type="ARBA" id="ARBA00022695"/>
    </source>
</evidence>
<evidence type="ECO:0000256" key="12">
    <source>
        <dbReference type="RuleBase" id="RU004279"/>
    </source>
</evidence>
<feature type="domain" description="RNA polymerase N-terminal" evidence="14">
    <location>
        <begin position="373"/>
        <end position="699"/>
    </location>
</feature>
<feature type="region of interest" description="Disordered" evidence="13">
    <location>
        <begin position="144"/>
        <end position="166"/>
    </location>
</feature>
<dbReference type="Gene3D" id="1.10.357.120">
    <property type="match status" value="1"/>
</dbReference>
<name>A0A9P4QS57_9PLEO</name>
<dbReference type="Gene3D" id="1.10.150.390">
    <property type="match status" value="1"/>
</dbReference>
<dbReference type="InterPro" id="IPR044893">
    <property type="entry name" value="RNA_pol_Rpb1_clamp_domain"/>
</dbReference>
<evidence type="ECO:0000256" key="9">
    <source>
        <dbReference type="ARBA" id="ARBA00023163"/>
    </source>
</evidence>
<keyword evidence="9 12" id="KW-0804">Transcription</keyword>
<dbReference type="PANTHER" id="PTHR19376:SF11">
    <property type="entry name" value="DNA-DIRECTED RNA POLYMERASE I SUBUNIT RPA1"/>
    <property type="match status" value="1"/>
</dbReference>
<feature type="region of interest" description="Disordered" evidence="13">
    <location>
        <begin position="1375"/>
        <end position="1477"/>
    </location>
</feature>
<accession>A0A9P4QS57</accession>
<keyword evidence="16" id="KW-1185">Reference proteome</keyword>
<evidence type="ECO:0000256" key="8">
    <source>
        <dbReference type="ARBA" id="ARBA00022842"/>
    </source>
</evidence>
<dbReference type="Proteomes" id="UP000799444">
    <property type="component" value="Unassembled WGS sequence"/>
</dbReference>
<keyword evidence="10" id="KW-0539">Nucleus</keyword>
<dbReference type="Pfam" id="PF05000">
    <property type="entry name" value="RNA_pol_Rpb1_4"/>
    <property type="match status" value="1"/>
</dbReference>
<comment type="catalytic activity">
    <reaction evidence="11 12">
        <text>RNA(n) + a ribonucleoside 5'-triphosphate = RNA(n+1) + diphosphate</text>
        <dbReference type="Rhea" id="RHEA:21248"/>
        <dbReference type="Rhea" id="RHEA-COMP:14527"/>
        <dbReference type="Rhea" id="RHEA-COMP:17342"/>
        <dbReference type="ChEBI" id="CHEBI:33019"/>
        <dbReference type="ChEBI" id="CHEBI:61557"/>
        <dbReference type="ChEBI" id="CHEBI:140395"/>
        <dbReference type="EC" id="2.7.7.6"/>
    </reaction>
</comment>
<evidence type="ECO:0000256" key="4">
    <source>
        <dbReference type="ARBA" id="ARBA00022679"/>
    </source>
</evidence>
<proteinExistence type="inferred from homology"/>
<dbReference type="Pfam" id="PF00623">
    <property type="entry name" value="RNA_pol_Rpb1_2"/>
    <property type="match status" value="1"/>
</dbReference>
<feature type="region of interest" description="Disordered" evidence="13">
    <location>
        <begin position="311"/>
        <end position="330"/>
    </location>
</feature>
<evidence type="ECO:0000256" key="2">
    <source>
        <dbReference type="ARBA" id="ARBA00006460"/>
    </source>
</evidence>
<evidence type="ECO:0000256" key="11">
    <source>
        <dbReference type="ARBA" id="ARBA00048552"/>
    </source>
</evidence>
<evidence type="ECO:0000256" key="7">
    <source>
        <dbReference type="ARBA" id="ARBA00022833"/>
    </source>
</evidence>
<keyword evidence="8" id="KW-0460">Magnesium</keyword>
<keyword evidence="6" id="KW-0479">Metal-binding</keyword>
<dbReference type="FunFam" id="4.10.860.120:FF:000006">
    <property type="entry name" value="DNA-directed RNA polymerase subunit"/>
    <property type="match status" value="1"/>
</dbReference>
<dbReference type="CDD" id="cd01435">
    <property type="entry name" value="RNAP_I_RPA1_N"/>
    <property type="match status" value="1"/>
</dbReference>
<keyword evidence="5 12" id="KW-0548">Nucleotidyltransferase</keyword>
<dbReference type="Gene3D" id="3.30.1490.180">
    <property type="entry name" value="RNA polymerase ii"/>
    <property type="match status" value="1"/>
</dbReference>
<dbReference type="CDD" id="cd02735">
    <property type="entry name" value="RNAP_I_Rpa1_C"/>
    <property type="match status" value="1"/>
</dbReference>
<dbReference type="GO" id="GO:0046872">
    <property type="term" value="F:metal ion binding"/>
    <property type="evidence" value="ECO:0007669"/>
    <property type="project" value="UniProtKB-KW"/>
</dbReference>
<dbReference type="FunFam" id="1.10.132.30:FF:000005">
    <property type="entry name" value="DNA-directed RNA polymerase subunit"/>
    <property type="match status" value="1"/>
</dbReference>
<evidence type="ECO:0000256" key="13">
    <source>
        <dbReference type="SAM" id="MobiDB-lite"/>
    </source>
</evidence>
<dbReference type="InterPro" id="IPR015699">
    <property type="entry name" value="DNA-dir_RNA_pol1_lsu_N"/>
</dbReference>
<dbReference type="PANTHER" id="PTHR19376">
    <property type="entry name" value="DNA-DIRECTED RNA POLYMERASE"/>
    <property type="match status" value="1"/>
</dbReference>
<keyword evidence="3 12" id="KW-0240">DNA-directed RNA polymerase</keyword>
<dbReference type="Pfam" id="PF04983">
    <property type="entry name" value="RNA_pol_Rpb1_3"/>
    <property type="match status" value="1"/>
</dbReference>
<dbReference type="Gene3D" id="4.10.860.120">
    <property type="entry name" value="RNA polymerase II, clamp domain"/>
    <property type="match status" value="1"/>
</dbReference>
<dbReference type="GO" id="GO:0003899">
    <property type="term" value="F:DNA-directed RNA polymerase activity"/>
    <property type="evidence" value="ECO:0007669"/>
    <property type="project" value="UniProtKB-EC"/>
</dbReference>
<feature type="compositionally biased region" description="Acidic residues" evidence="13">
    <location>
        <begin position="1724"/>
        <end position="1736"/>
    </location>
</feature>
<dbReference type="GO" id="GO:0006351">
    <property type="term" value="P:DNA-templated transcription"/>
    <property type="evidence" value="ECO:0007669"/>
    <property type="project" value="InterPro"/>
</dbReference>
<comment type="function">
    <text evidence="12">DNA-dependent RNA polymerase catalyzes the transcription of DNA into RNA using the four ribonucleoside triphosphates as substrates.</text>
</comment>
<organism evidence="15 16">
    <name type="scientific">Polyplosphaeria fusca</name>
    <dbReference type="NCBI Taxonomy" id="682080"/>
    <lineage>
        <taxon>Eukaryota</taxon>
        <taxon>Fungi</taxon>
        <taxon>Dikarya</taxon>
        <taxon>Ascomycota</taxon>
        <taxon>Pezizomycotina</taxon>
        <taxon>Dothideomycetes</taxon>
        <taxon>Pleosporomycetidae</taxon>
        <taxon>Pleosporales</taxon>
        <taxon>Tetraplosphaeriaceae</taxon>
        <taxon>Polyplosphaeria</taxon>
    </lineage>
</organism>
<feature type="compositionally biased region" description="Acidic residues" evidence="13">
    <location>
        <begin position="284"/>
        <end position="295"/>
    </location>
</feature>
<dbReference type="GO" id="GO:0005736">
    <property type="term" value="C:RNA polymerase I complex"/>
    <property type="evidence" value="ECO:0007669"/>
    <property type="project" value="TreeGrafter"/>
</dbReference>
<gene>
    <name evidence="15" type="ORF">EJ04DRAFT_554723</name>
</gene>
<dbReference type="GO" id="GO:0003677">
    <property type="term" value="F:DNA binding"/>
    <property type="evidence" value="ECO:0007669"/>
    <property type="project" value="InterPro"/>
</dbReference>
<dbReference type="Pfam" id="PF04998">
    <property type="entry name" value="RNA_pol_Rpb1_5"/>
    <property type="match status" value="1"/>
</dbReference>
<evidence type="ECO:0000256" key="3">
    <source>
        <dbReference type="ARBA" id="ARBA00022478"/>
    </source>
</evidence>
<dbReference type="FunFam" id="2.40.40.20:FF:000019">
    <property type="entry name" value="DNA-directed RNA polymerase II subunit RPB1"/>
    <property type="match status" value="1"/>
</dbReference>
<keyword evidence="7" id="KW-0862">Zinc</keyword>
<dbReference type="Pfam" id="PF04997">
    <property type="entry name" value="RNA_pol_Rpb1_1"/>
    <property type="match status" value="1"/>
</dbReference>
<evidence type="ECO:0000256" key="10">
    <source>
        <dbReference type="ARBA" id="ARBA00023242"/>
    </source>
</evidence>
<dbReference type="InterPro" id="IPR038120">
    <property type="entry name" value="Rpb1_funnel_sf"/>
</dbReference>
<dbReference type="InterPro" id="IPR006592">
    <property type="entry name" value="RNA_pol_N"/>
</dbReference>
<comment type="caution">
    <text evidence="15">The sequence shown here is derived from an EMBL/GenBank/DDBJ whole genome shotgun (WGS) entry which is preliminary data.</text>
</comment>
<dbReference type="InterPro" id="IPR007083">
    <property type="entry name" value="RNA_pol_Rpb1_4"/>
</dbReference>
<dbReference type="Gene3D" id="1.10.274.100">
    <property type="entry name" value="RNA polymerase Rpb1, domain 3"/>
    <property type="match status" value="1"/>
</dbReference>
<dbReference type="Gene3D" id="1.10.132.30">
    <property type="match status" value="1"/>
</dbReference>
<dbReference type="Gene3D" id="3.30.70.2850">
    <property type="match status" value="1"/>
</dbReference>
<dbReference type="FunFam" id="3.30.1490.180:FF:000003">
    <property type="entry name" value="DNA-directed RNA polymerase subunit"/>
    <property type="match status" value="1"/>
</dbReference>
<dbReference type="SUPFAM" id="SSF64484">
    <property type="entry name" value="beta and beta-prime subunits of DNA dependent RNA-polymerase"/>
    <property type="match status" value="1"/>
</dbReference>
<feature type="compositionally biased region" description="Acidic residues" evidence="13">
    <location>
        <begin position="1392"/>
        <end position="1405"/>
    </location>
</feature>
<evidence type="ECO:0000256" key="6">
    <source>
        <dbReference type="ARBA" id="ARBA00022723"/>
    </source>
</evidence>
<feature type="compositionally biased region" description="Basic and acidic residues" evidence="13">
    <location>
        <begin position="271"/>
        <end position="283"/>
    </location>
</feature>
<sequence>MNTSHPVSSTIADVEFNILSDGDLKSLSVKRITNPVTFDSLLHPTPSGLHDAALGAFLDNPCATCGLEKDNCPGHCGHIELPVPVYHLTFIDQLLRLLRGKCGYCHRFRIPRVQVNEYVSKLRLIRCGLIQEASDMHEHVAWKGEKRKGRAKDKDAEDTSESEQDAEDIIGERNNYVRKAMKRAGISKSSTHIFKEKNEAISDARRHVIKEFYTEMTKSKKCKNCGGINPTYRKDRAIKIFRKNLSGKEKALMAQAEKCLQNPVDILAKREERSRKKAPHADEAIADLETSADEDEEMLDMQDADGTLVASETATESNRRSGVINAPDNSQDYLTTSEVRASLMLLFETEHEILRFVYSPYSLSKSVSGISPDMFFLRSVIVPPNRFRMEDKTGDSIAESPRNSLYKNILNACDTMRQISNEIKGQENEAGFRRRDFGHFQDAWVGLQGAVNALIDSNANPVQGAAAKTNADGIKQHLEKKEGLFRKNMMGKRVNFAARSVISPDPNIETNEIGVPPVFAKKLTYPEPVTNHNFYDLKEAVLNGPDKWPGAVAIENERGQVMQLKKKSYDERQALANQLLAPSSTIMNGARNKKVHRHLNNGDIVIMNRQPTLHKPSMMAHRARVLPGEKTIRMHYANCNTYNADFDGDEMNMHFPQNEIARAEAATIADTDHQYLSATAGKPLRGLIQDHISMGVWLTNRDTFFSREDYQQLLYSSLRPEDGHTTSGSLLTVEPAILKPRPMWTGKQIVSSILTNVQPAEYPGLTLTSKSQTNLKMWGPNSEEQTVIVQDGELLCGILDKAQIGPAGGGLINGIYEAYGHTVAGRVLSVLGRLLTKLLHMRAFSCGVEDLILTTEGDKARVEELTKAEKVGFGVAAKYVTLDPETIRPTSKELQKRLEQVLRDESKQHGLDLLSNTATAQISSAVTQACLPERLIKPFPKNQMQAMTGSGAKGSMVNANQISCNLGQQVLEGRRVPVMISGKTLPCFKPYETSVRAGGYVVNRFLTGIRPQEYYFHTMAGREGLIDTAVKTSRSGYLQRCIIKGMEGLRVEYDTSVRDSDGGMVQFLYGEDGLDTTKQKYLNDFKFQAENFMSMYQSLNIAQGYNQVRSEEATDYTKAAYKKVRKTGNVAAADPALALYAPGRHSGSVSEKFFAAKREYCDENPDKLIRKKKSDAAGVVLKKNFEAALDLKYLRSLVEPGEAVGVVAGQSIGEPSTQMTLNTFHLAGHAAKNVTLGIPRLREIVMTASSHISTPAMTLYPHSELSKADSEKFAKSISRLPLSAVVDKVTVTETRGQGAIYTQARQYKVRLDLYPAKEYCAEYAIKVRDVAESIEKKFAPRLHKLIRMDLKKKAGGKSLSTAQLAAIPKVGESYGTVEQQAVREDDVGNEGGLDDDESDDGENEADATFAKQRGRREDSVEFEAPDEEEQAFADGLRREDSPDGSEDETYGGSPKPTARKMPGTNSSSDSDSDDSDEDLLIASEEASDIRQERIRKNCQDINSFSFDDRKGEFCDIIFEYPDTASKFLMLHHAEAAADFATIHVIPGINKATLTSEKVGETEIPIIATDGANLSAMREFGHIIDTTRLFTNDIVSMLHLYGVEACRATIVREMHAVFAGHGISVDLRHLNLIADTMTKGGGFTPFNRMGLKANVSPFMKMSFETTVGFLRDAVLERDWDDLSNPSARIVLGKLGRVGTGGFDVLAPVRVVDPVRRGAERGEGGGGEDVDVDMEMEMADVPVVERSPEVTPQKSAKKEKKKKKHRREE</sequence>
<dbReference type="Gene3D" id="2.40.40.20">
    <property type="match status" value="1"/>
</dbReference>
<keyword evidence="4 12" id="KW-0808">Transferase</keyword>
<comment type="subcellular location">
    <subcellularLocation>
        <location evidence="1">Nucleus</location>
    </subcellularLocation>
</comment>
<dbReference type="EMBL" id="ML996195">
    <property type="protein sequence ID" value="KAF2731480.1"/>
    <property type="molecule type" value="Genomic_DNA"/>
</dbReference>
<feature type="region of interest" description="Disordered" evidence="13">
    <location>
        <begin position="271"/>
        <end position="295"/>
    </location>
</feature>
<evidence type="ECO:0000259" key="14">
    <source>
        <dbReference type="SMART" id="SM00663"/>
    </source>
</evidence>
<reference evidence="15" key="1">
    <citation type="journal article" date="2020" name="Stud. Mycol.">
        <title>101 Dothideomycetes genomes: a test case for predicting lifestyles and emergence of pathogens.</title>
        <authorList>
            <person name="Haridas S."/>
            <person name="Albert R."/>
            <person name="Binder M."/>
            <person name="Bloem J."/>
            <person name="Labutti K."/>
            <person name="Salamov A."/>
            <person name="Andreopoulos B."/>
            <person name="Baker S."/>
            <person name="Barry K."/>
            <person name="Bills G."/>
            <person name="Bluhm B."/>
            <person name="Cannon C."/>
            <person name="Castanera R."/>
            <person name="Culley D."/>
            <person name="Daum C."/>
            <person name="Ezra D."/>
            <person name="Gonzalez J."/>
            <person name="Henrissat B."/>
            <person name="Kuo A."/>
            <person name="Liang C."/>
            <person name="Lipzen A."/>
            <person name="Lutzoni F."/>
            <person name="Magnuson J."/>
            <person name="Mondo S."/>
            <person name="Nolan M."/>
            <person name="Ohm R."/>
            <person name="Pangilinan J."/>
            <person name="Park H.-J."/>
            <person name="Ramirez L."/>
            <person name="Alfaro M."/>
            <person name="Sun H."/>
            <person name="Tritt A."/>
            <person name="Yoshinaga Y."/>
            <person name="Zwiers L.-H."/>
            <person name="Turgeon B."/>
            <person name="Goodwin S."/>
            <person name="Spatafora J."/>
            <person name="Crous P."/>
            <person name="Grigoriev I."/>
        </authorList>
    </citation>
    <scope>NUCLEOTIDE SEQUENCE</scope>
    <source>
        <strain evidence="15">CBS 125425</strain>
    </source>
</reference>
<dbReference type="OrthoDB" id="270392at2759"/>
<dbReference type="InterPro" id="IPR047107">
    <property type="entry name" value="DNA-dir_RNA_pol1_lsu_C"/>
</dbReference>
<dbReference type="InterPro" id="IPR042102">
    <property type="entry name" value="RNA_pol_Rpb1_3_sf"/>
</dbReference>
<dbReference type="InterPro" id="IPR007066">
    <property type="entry name" value="RNA_pol_Rpb1_3"/>
</dbReference>
<dbReference type="FunFam" id="1.10.274.100:FF:000006">
    <property type="entry name" value="DNA-directed RNA polymerase subunit"/>
    <property type="match status" value="1"/>
</dbReference>
<dbReference type="InterPro" id="IPR007081">
    <property type="entry name" value="RNA_pol_Rpb1_5"/>
</dbReference>
<evidence type="ECO:0000313" key="16">
    <source>
        <dbReference type="Proteomes" id="UP000799444"/>
    </source>
</evidence>
<feature type="compositionally biased region" description="Basic residues" evidence="13">
    <location>
        <begin position="1753"/>
        <end position="1767"/>
    </location>
</feature>
<feature type="region of interest" description="Disordered" evidence="13">
    <location>
        <begin position="1715"/>
        <end position="1767"/>
    </location>
</feature>
<dbReference type="InterPro" id="IPR045867">
    <property type="entry name" value="DNA-dir_RpoC_beta_prime"/>
</dbReference>
<comment type="similarity">
    <text evidence="2 12">Belongs to the RNA polymerase beta' chain family.</text>
</comment>
<protein>
    <recommendedName>
        <fullName evidence="12">DNA-directed RNA polymerase subunit</fullName>
        <ecNumber evidence="12">2.7.7.6</ecNumber>
    </recommendedName>
</protein>
<evidence type="ECO:0000313" key="15">
    <source>
        <dbReference type="EMBL" id="KAF2731480.1"/>
    </source>
</evidence>
<dbReference type="EC" id="2.7.7.6" evidence="12"/>
<feature type="compositionally biased region" description="Acidic residues" evidence="13">
    <location>
        <begin position="1420"/>
        <end position="1431"/>
    </location>
</feature>
<evidence type="ECO:0000256" key="1">
    <source>
        <dbReference type="ARBA" id="ARBA00004123"/>
    </source>
</evidence>
<dbReference type="SMART" id="SM00663">
    <property type="entry name" value="RPOLA_N"/>
    <property type="match status" value="1"/>
</dbReference>
<dbReference type="InterPro" id="IPR007080">
    <property type="entry name" value="RNA_pol_Rpb1_1"/>
</dbReference>